<dbReference type="STRING" id="1798650.A2945_01645"/>
<feature type="transmembrane region" description="Helical" evidence="8">
    <location>
        <begin position="63"/>
        <end position="88"/>
    </location>
</feature>
<evidence type="ECO:0000256" key="6">
    <source>
        <dbReference type="ARBA" id="ARBA00022989"/>
    </source>
</evidence>
<dbReference type="PANTHER" id="PTHR21716">
    <property type="entry name" value="TRANSMEMBRANE PROTEIN"/>
    <property type="match status" value="1"/>
</dbReference>
<dbReference type="InterPro" id="IPR002549">
    <property type="entry name" value="AI-2E-like"/>
</dbReference>
<gene>
    <name evidence="9" type="ORF">A2945_01645</name>
</gene>
<keyword evidence="6 8" id="KW-1133">Transmembrane helix</keyword>
<feature type="transmembrane region" description="Helical" evidence="8">
    <location>
        <begin position="140"/>
        <end position="163"/>
    </location>
</feature>
<dbReference type="PANTHER" id="PTHR21716:SF53">
    <property type="entry name" value="PERMEASE PERM-RELATED"/>
    <property type="match status" value="1"/>
</dbReference>
<dbReference type="AlphaFoldDB" id="A0A1G2CFX7"/>
<evidence type="ECO:0000313" key="9">
    <source>
        <dbReference type="EMBL" id="OGZ00304.1"/>
    </source>
</evidence>
<evidence type="ECO:0000313" key="10">
    <source>
        <dbReference type="Proteomes" id="UP000178880"/>
    </source>
</evidence>
<evidence type="ECO:0000256" key="4">
    <source>
        <dbReference type="ARBA" id="ARBA00022475"/>
    </source>
</evidence>
<organism evidence="9 10">
    <name type="scientific">Candidatus Liptonbacteria bacterium RIFCSPLOWO2_01_FULL_52_25</name>
    <dbReference type="NCBI Taxonomy" id="1798650"/>
    <lineage>
        <taxon>Bacteria</taxon>
        <taxon>Candidatus Liptoniibacteriota</taxon>
    </lineage>
</organism>
<feature type="transmembrane region" description="Helical" evidence="8">
    <location>
        <begin position="203"/>
        <end position="220"/>
    </location>
</feature>
<keyword evidence="5 8" id="KW-0812">Transmembrane</keyword>
<reference evidence="9 10" key="1">
    <citation type="journal article" date="2016" name="Nat. Commun.">
        <title>Thousands of microbial genomes shed light on interconnected biogeochemical processes in an aquifer system.</title>
        <authorList>
            <person name="Anantharaman K."/>
            <person name="Brown C.T."/>
            <person name="Hug L.A."/>
            <person name="Sharon I."/>
            <person name="Castelle C.J."/>
            <person name="Probst A.J."/>
            <person name="Thomas B.C."/>
            <person name="Singh A."/>
            <person name="Wilkins M.J."/>
            <person name="Karaoz U."/>
            <person name="Brodie E.L."/>
            <person name="Williams K.H."/>
            <person name="Hubbard S.S."/>
            <person name="Banfield J.F."/>
        </authorList>
    </citation>
    <scope>NUCLEOTIDE SEQUENCE [LARGE SCALE GENOMIC DNA]</scope>
</reference>
<keyword evidence="4" id="KW-1003">Cell membrane</keyword>
<feature type="transmembrane region" description="Helical" evidence="8">
    <location>
        <begin position="295"/>
        <end position="322"/>
    </location>
</feature>
<dbReference type="Pfam" id="PF01594">
    <property type="entry name" value="AI-2E_transport"/>
    <property type="match status" value="1"/>
</dbReference>
<feature type="transmembrane region" description="Helical" evidence="8">
    <location>
        <begin position="17"/>
        <end position="42"/>
    </location>
</feature>
<evidence type="ECO:0000256" key="8">
    <source>
        <dbReference type="SAM" id="Phobius"/>
    </source>
</evidence>
<evidence type="ECO:0008006" key="11">
    <source>
        <dbReference type="Google" id="ProtNLM"/>
    </source>
</evidence>
<comment type="caution">
    <text evidence="9">The sequence shown here is derived from an EMBL/GenBank/DDBJ whole genome shotgun (WGS) entry which is preliminary data.</text>
</comment>
<feature type="transmembrane region" description="Helical" evidence="8">
    <location>
        <begin position="252"/>
        <end position="275"/>
    </location>
</feature>
<dbReference type="GO" id="GO:0055085">
    <property type="term" value="P:transmembrane transport"/>
    <property type="evidence" value="ECO:0007669"/>
    <property type="project" value="TreeGrafter"/>
</dbReference>
<evidence type="ECO:0000256" key="2">
    <source>
        <dbReference type="ARBA" id="ARBA00009773"/>
    </source>
</evidence>
<keyword evidence="7 8" id="KW-0472">Membrane</keyword>
<dbReference type="Proteomes" id="UP000178880">
    <property type="component" value="Unassembled WGS sequence"/>
</dbReference>
<comment type="similarity">
    <text evidence="2">Belongs to the autoinducer-2 exporter (AI-2E) (TC 2.A.86) family.</text>
</comment>
<protein>
    <recommendedName>
        <fullName evidence="11">AI-2E family transporter</fullName>
    </recommendedName>
</protein>
<name>A0A1G2CFX7_9BACT</name>
<evidence type="ECO:0000256" key="5">
    <source>
        <dbReference type="ARBA" id="ARBA00022692"/>
    </source>
</evidence>
<accession>A0A1G2CFX7</accession>
<proteinExistence type="inferred from homology"/>
<comment type="subcellular location">
    <subcellularLocation>
        <location evidence="1">Cell membrane</location>
        <topology evidence="1">Multi-pass membrane protein</topology>
    </subcellularLocation>
</comment>
<sequence length="340" mass="36829">MAEKKTLEVSWGTLWRVLFFVLFAAILYSGYQILFGLFLAIIISSSLESVVNLLERQGVPRTLGVISIFFLGFFCVIVLMYTVVPLVILDLNAVFAGNGDASGNPLWKMFAGFRASHSFDSLITGLSAQLFSGNFSPFDLFSGAVGSVSIALAVLISSFYLCLSRDGVERFIRAVFPLDYEKQALKIYENSKRKIGHWFRTQIILSIIMGFSVWGAMAALGVKHAFLLGVVAGIFEIVPFVGPILSGAIAVLVALSTSVPLGIYALIVFLILQQLESNILVPLLMKRSVGLHPVIVIISLFIGGEVGGILGILIAVPAAAVVQEMVEEWSSRKRPASAAF</sequence>
<evidence type="ECO:0000256" key="3">
    <source>
        <dbReference type="ARBA" id="ARBA00022448"/>
    </source>
</evidence>
<keyword evidence="3" id="KW-0813">Transport</keyword>
<feature type="transmembrane region" description="Helical" evidence="8">
    <location>
        <begin position="226"/>
        <end position="245"/>
    </location>
</feature>
<evidence type="ECO:0000256" key="7">
    <source>
        <dbReference type="ARBA" id="ARBA00023136"/>
    </source>
</evidence>
<evidence type="ECO:0000256" key="1">
    <source>
        <dbReference type="ARBA" id="ARBA00004651"/>
    </source>
</evidence>
<dbReference type="GO" id="GO:0005886">
    <property type="term" value="C:plasma membrane"/>
    <property type="evidence" value="ECO:0007669"/>
    <property type="project" value="UniProtKB-SubCell"/>
</dbReference>
<dbReference type="EMBL" id="MHLA01000003">
    <property type="protein sequence ID" value="OGZ00304.1"/>
    <property type="molecule type" value="Genomic_DNA"/>
</dbReference>